<evidence type="ECO:0000313" key="3">
    <source>
        <dbReference type="Proteomes" id="UP001219525"/>
    </source>
</evidence>
<dbReference type="EMBL" id="JARJCW010000003">
    <property type="protein sequence ID" value="KAJ7226698.1"/>
    <property type="molecule type" value="Genomic_DNA"/>
</dbReference>
<dbReference type="AlphaFoldDB" id="A0AAD6YQR7"/>
<reference evidence="2" key="1">
    <citation type="submission" date="2023-03" db="EMBL/GenBank/DDBJ databases">
        <title>Massive genome expansion in bonnet fungi (Mycena s.s.) driven by repeated elements and novel gene families across ecological guilds.</title>
        <authorList>
            <consortium name="Lawrence Berkeley National Laboratory"/>
            <person name="Harder C.B."/>
            <person name="Miyauchi S."/>
            <person name="Viragh M."/>
            <person name="Kuo A."/>
            <person name="Thoen E."/>
            <person name="Andreopoulos B."/>
            <person name="Lu D."/>
            <person name="Skrede I."/>
            <person name="Drula E."/>
            <person name="Henrissat B."/>
            <person name="Morin E."/>
            <person name="Kohler A."/>
            <person name="Barry K."/>
            <person name="LaButti K."/>
            <person name="Morin E."/>
            <person name="Salamov A."/>
            <person name="Lipzen A."/>
            <person name="Mereny Z."/>
            <person name="Hegedus B."/>
            <person name="Baldrian P."/>
            <person name="Stursova M."/>
            <person name="Weitz H."/>
            <person name="Taylor A."/>
            <person name="Grigoriev I.V."/>
            <person name="Nagy L.G."/>
            <person name="Martin F."/>
            <person name="Kauserud H."/>
        </authorList>
    </citation>
    <scope>NUCLEOTIDE SEQUENCE</scope>
    <source>
        <strain evidence="2">9144</strain>
    </source>
</reference>
<protein>
    <submittedName>
        <fullName evidence="2">Uncharacterized protein</fullName>
    </submittedName>
</protein>
<gene>
    <name evidence="2" type="ORF">GGX14DRAFT_417156</name>
</gene>
<name>A0AAD6YQR7_9AGAR</name>
<keyword evidence="3" id="KW-1185">Reference proteome</keyword>
<evidence type="ECO:0000256" key="1">
    <source>
        <dbReference type="SAM" id="SignalP"/>
    </source>
</evidence>
<keyword evidence="1" id="KW-0732">Signal</keyword>
<accession>A0AAD6YQR7</accession>
<sequence length="622" mass="69446">MHKIVLTTTFLAATVAAALSRNVAEPTGSSDCKVQAWVRAEDLTPDHVSHGELRIKVVQPHCANSIASVALRLELTEFGEVKHLRKGAVLPEIKKSDNQTLKDDILSWGWVGNAATEVVYDYGPYDRAMSDPALWVVKAEERTVWSTEATLFDNNPTFSRPIVKPFLVASPAVNYPPSFINYHRSINNMKPVKRHAGSNLGYHYIAVVNFTDGRTVDLRAGHTTFVPISPKPLPAPIPFTWNATFSENEHCQQDLPQNQKASEVRERCLPENLRSVFVAEVTLEDGNTIQRGKPLKGRVTVHSSNGSTKMSDISVTFTNTVTPSWAVERATTGGDPDFHCLLCQYSSISSGAISADSSPWLFEKKRDDDSSVWTSERHQTHHSLLTEAKPYFDFELPILRTAVPNFSSYYSSIEAVLQLELTVSHSRDVADCIHGVDEFNKYDIFDNSEDEPTADDISKTEEGLWDSYTAVGEPRQSEILWRRTLCLQTTVPLVILGDISEKPVEHYLSPRQPSPIILTSPVDVAFTPAHPVITEEPLVNTSARLMLSDGTFDPYESRRNFWNRTRLFARHRAPDPAAHYNEGDYAGLLWKKKVVAEERGILPAVTAEGEARDSQRHFVVAP</sequence>
<comment type="caution">
    <text evidence="2">The sequence shown here is derived from an EMBL/GenBank/DDBJ whole genome shotgun (WGS) entry which is preliminary data.</text>
</comment>
<dbReference type="Proteomes" id="UP001219525">
    <property type="component" value="Unassembled WGS sequence"/>
</dbReference>
<proteinExistence type="predicted"/>
<feature type="signal peptide" evidence="1">
    <location>
        <begin position="1"/>
        <end position="20"/>
    </location>
</feature>
<evidence type="ECO:0000313" key="2">
    <source>
        <dbReference type="EMBL" id="KAJ7226698.1"/>
    </source>
</evidence>
<feature type="chain" id="PRO_5042027994" evidence="1">
    <location>
        <begin position="21"/>
        <end position="622"/>
    </location>
</feature>
<organism evidence="2 3">
    <name type="scientific">Mycena pura</name>
    <dbReference type="NCBI Taxonomy" id="153505"/>
    <lineage>
        <taxon>Eukaryota</taxon>
        <taxon>Fungi</taxon>
        <taxon>Dikarya</taxon>
        <taxon>Basidiomycota</taxon>
        <taxon>Agaricomycotina</taxon>
        <taxon>Agaricomycetes</taxon>
        <taxon>Agaricomycetidae</taxon>
        <taxon>Agaricales</taxon>
        <taxon>Marasmiineae</taxon>
        <taxon>Mycenaceae</taxon>
        <taxon>Mycena</taxon>
    </lineage>
</organism>